<gene>
    <name evidence="8" type="ORF">A3A60_04475</name>
</gene>
<keyword evidence="4" id="KW-0949">S-adenosyl-L-methionine</keyword>
<dbReference type="Pfam" id="PF00588">
    <property type="entry name" value="SpoU_methylase"/>
    <property type="match status" value="1"/>
</dbReference>
<protein>
    <recommendedName>
        <fullName evidence="7">tRNA/rRNA methyltransferase SpoU type domain-containing protein</fullName>
    </recommendedName>
</protein>
<keyword evidence="3" id="KW-0808">Transferase</keyword>
<name>A0A1F5HX25_9BACT</name>
<evidence type="ECO:0000313" key="8">
    <source>
        <dbReference type="EMBL" id="OGE08711.1"/>
    </source>
</evidence>
<comment type="caution">
    <text evidence="8">The sequence shown here is derived from an EMBL/GenBank/DDBJ whole genome shotgun (WGS) entry which is preliminary data.</text>
</comment>
<keyword evidence="2" id="KW-0489">Methyltransferase</keyword>
<evidence type="ECO:0000256" key="2">
    <source>
        <dbReference type="ARBA" id="ARBA00022603"/>
    </source>
</evidence>
<dbReference type="GO" id="GO:0002938">
    <property type="term" value="P:tRNA guanine ribose methylation"/>
    <property type="evidence" value="ECO:0007669"/>
    <property type="project" value="TreeGrafter"/>
</dbReference>
<dbReference type="PANTHER" id="PTHR43453:SF1">
    <property type="entry name" value="TRNA_RRNA METHYLTRANSFERASE SPOU TYPE DOMAIN-CONTAINING PROTEIN"/>
    <property type="match status" value="1"/>
</dbReference>
<dbReference type="SUPFAM" id="SSF75217">
    <property type="entry name" value="alpha/beta knot"/>
    <property type="match status" value="1"/>
</dbReference>
<sequence>MIKLDAKQLRASRPNESEVRKIKRRQIYIICDDILDTYNIGSIFRLADAVAASCVYLCGQTATPPYHRIAKAAVGTEKWVPWQYASTAAEAVSSIKYLVSSIKIIAIEQSKKSIDYRKADLSEPVAFIVGHETTGVSKEALALADQIVELPMYGVNISLNVMVSLAIVLYKVI</sequence>
<keyword evidence="1" id="KW-0820">tRNA-binding</keyword>
<dbReference type="PANTHER" id="PTHR43453">
    <property type="entry name" value="RRNA METHYLASE-LIKE"/>
    <property type="match status" value="1"/>
</dbReference>
<feature type="domain" description="tRNA/rRNA methyltransferase SpoU type" evidence="7">
    <location>
        <begin position="27"/>
        <end position="170"/>
    </location>
</feature>
<evidence type="ECO:0000256" key="4">
    <source>
        <dbReference type="ARBA" id="ARBA00022691"/>
    </source>
</evidence>
<dbReference type="GO" id="GO:0008173">
    <property type="term" value="F:RNA methyltransferase activity"/>
    <property type="evidence" value="ECO:0007669"/>
    <property type="project" value="InterPro"/>
</dbReference>
<keyword evidence="6" id="KW-0694">RNA-binding</keyword>
<evidence type="ECO:0000313" key="9">
    <source>
        <dbReference type="Proteomes" id="UP000179227"/>
    </source>
</evidence>
<evidence type="ECO:0000256" key="6">
    <source>
        <dbReference type="ARBA" id="ARBA00022884"/>
    </source>
</evidence>
<accession>A0A1F5HX25</accession>
<dbReference type="InterPro" id="IPR001537">
    <property type="entry name" value="SpoU_MeTrfase"/>
</dbReference>
<reference evidence="8 9" key="1">
    <citation type="journal article" date="2016" name="Nat. Commun.">
        <title>Thousands of microbial genomes shed light on interconnected biogeochemical processes in an aquifer system.</title>
        <authorList>
            <person name="Anantharaman K."/>
            <person name="Brown C.T."/>
            <person name="Hug L.A."/>
            <person name="Sharon I."/>
            <person name="Castelle C.J."/>
            <person name="Probst A.J."/>
            <person name="Thomas B.C."/>
            <person name="Singh A."/>
            <person name="Wilkins M.J."/>
            <person name="Karaoz U."/>
            <person name="Brodie E.L."/>
            <person name="Williams K.H."/>
            <person name="Hubbard S.S."/>
            <person name="Banfield J.F."/>
        </authorList>
    </citation>
    <scope>NUCLEOTIDE SEQUENCE [LARGE SCALE GENOMIC DNA]</scope>
</reference>
<dbReference type="Proteomes" id="UP000179227">
    <property type="component" value="Unassembled WGS sequence"/>
</dbReference>
<dbReference type="InterPro" id="IPR033671">
    <property type="entry name" value="TrmH"/>
</dbReference>
<dbReference type="AlphaFoldDB" id="A0A1F5HX25"/>
<evidence type="ECO:0000256" key="3">
    <source>
        <dbReference type="ARBA" id="ARBA00022679"/>
    </source>
</evidence>
<evidence type="ECO:0000256" key="1">
    <source>
        <dbReference type="ARBA" id="ARBA00022555"/>
    </source>
</evidence>
<dbReference type="InterPro" id="IPR029026">
    <property type="entry name" value="tRNA_m1G_MTases_N"/>
</dbReference>
<keyword evidence="5" id="KW-0819">tRNA processing</keyword>
<dbReference type="EMBL" id="MFBS01000033">
    <property type="protein sequence ID" value="OGE08711.1"/>
    <property type="molecule type" value="Genomic_DNA"/>
</dbReference>
<evidence type="ECO:0000259" key="7">
    <source>
        <dbReference type="Pfam" id="PF00588"/>
    </source>
</evidence>
<organism evidence="8 9">
    <name type="scientific">Candidatus Curtissbacteria bacterium RIFCSPLOWO2_01_FULL_42_26</name>
    <dbReference type="NCBI Taxonomy" id="1797729"/>
    <lineage>
        <taxon>Bacteria</taxon>
        <taxon>Candidatus Curtissiibacteriota</taxon>
    </lineage>
</organism>
<dbReference type="InterPro" id="IPR029028">
    <property type="entry name" value="Alpha/beta_knot_MTases"/>
</dbReference>
<dbReference type="STRING" id="1797729.A3A60_04475"/>
<dbReference type="Gene3D" id="3.40.1280.10">
    <property type="match status" value="1"/>
</dbReference>
<dbReference type="GO" id="GO:0000049">
    <property type="term" value="F:tRNA binding"/>
    <property type="evidence" value="ECO:0007669"/>
    <property type="project" value="UniProtKB-KW"/>
</dbReference>
<proteinExistence type="predicted"/>
<evidence type="ECO:0000256" key="5">
    <source>
        <dbReference type="ARBA" id="ARBA00022694"/>
    </source>
</evidence>